<proteinExistence type="predicted"/>
<dbReference type="PANTHER" id="PTHR41913">
    <property type="entry name" value="DUF1684 DOMAIN-CONTAINING PROTEIN"/>
    <property type="match status" value="1"/>
</dbReference>
<feature type="signal peptide" evidence="1">
    <location>
        <begin position="1"/>
        <end position="20"/>
    </location>
</feature>
<evidence type="ECO:0000313" key="2">
    <source>
        <dbReference type="EMBL" id="MBD8488915.1"/>
    </source>
</evidence>
<accession>A0ABR9ALY8</accession>
<dbReference type="Proteomes" id="UP000647133">
    <property type="component" value="Unassembled WGS sequence"/>
</dbReference>
<organism evidence="2 3">
    <name type="scientific">Echinicola arenosa</name>
    <dbReference type="NCBI Taxonomy" id="2774144"/>
    <lineage>
        <taxon>Bacteria</taxon>
        <taxon>Pseudomonadati</taxon>
        <taxon>Bacteroidota</taxon>
        <taxon>Cytophagia</taxon>
        <taxon>Cytophagales</taxon>
        <taxon>Cyclobacteriaceae</taxon>
        <taxon>Echinicola</taxon>
    </lineage>
</organism>
<sequence>MKYCLTICFALCFLSFWVSAQDSYRLEIQAFQNHLNDELGNPEESPLKSEDLEQFEKLEFFPINPKFHVKAIFIRTENQKPFRMKTTTTRRPIYEKFGEAHFELDGKNYVLNIYQSHQLREREEFKTHLFLPFTDLTNGDSSYGGGRFIDLEIPSDQEIIIDFNKAYNPYCACNSRYSCPIPPKENDLPLEIKAGVMKFHD</sequence>
<evidence type="ECO:0000256" key="1">
    <source>
        <dbReference type="SAM" id="SignalP"/>
    </source>
</evidence>
<dbReference type="RefSeq" id="WP_192009762.1">
    <property type="nucleotide sequence ID" value="NZ_JACYTQ010000002.1"/>
</dbReference>
<dbReference type="EMBL" id="JACYTQ010000002">
    <property type="protein sequence ID" value="MBD8488915.1"/>
    <property type="molecule type" value="Genomic_DNA"/>
</dbReference>
<dbReference type="PANTHER" id="PTHR41913:SF1">
    <property type="entry name" value="DUF1684 DOMAIN-CONTAINING PROTEIN"/>
    <property type="match status" value="1"/>
</dbReference>
<name>A0ABR9ALY8_9BACT</name>
<protein>
    <submittedName>
        <fullName evidence="2">DUF1684 domain-containing protein</fullName>
    </submittedName>
</protein>
<keyword evidence="3" id="KW-1185">Reference proteome</keyword>
<keyword evidence="1" id="KW-0732">Signal</keyword>
<comment type="caution">
    <text evidence="2">The sequence shown here is derived from an EMBL/GenBank/DDBJ whole genome shotgun (WGS) entry which is preliminary data.</text>
</comment>
<dbReference type="Pfam" id="PF07920">
    <property type="entry name" value="DUF1684"/>
    <property type="match status" value="1"/>
</dbReference>
<evidence type="ECO:0000313" key="3">
    <source>
        <dbReference type="Proteomes" id="UP000647133"/>
    </source>
</evidence>
<gene>
    <name evidence="2" type="ORF">IFO69_09180</name>
</gene>
<dbReference type="InterPro" id="IPR012467">
    <property type="entry name" value="DUF1684"/>
</dbReference>
<feature type="chain" id="PRO_5047210025" evidence="1">
    <location>
        <begin position="21"/>
        <end position="201"/>
    </location>
</feature>
<reference evidence="2 3" key="1">
    <citation type="submission" date="2020-09" db="EMBL/GenBank/DDBJ databases">
        <title>Echinicola sp. CAU 1574 isolated from sand of Sido Beach.</title>
        <authorList>
            <person name="Kim W."/>
        </authorList>
    </citation>
    <scope>NUCLEOTIDE SEQUENCE [LARGE SCALE GENOMIC DNA]</scope>
    <source>
        <strain evidence="2 3">CAU 1574</strain>
    </source>
</reference>